<keyword evidence="6 9" id="KW-0235">DNA replication</keyword>
<dbReference type="GO" id="GO:0003677">
    <property type="term" value="F:DNA binding"/>
    <property type="evidence" value="ECO:0007669"/>
    <property type="project" value="UniProtKB-UniRule"/>
</dbReference>
<dbReference type="Pfam" id="PF00712">
    <property type="entry name" value="DNA_pol3_beta"/>
    <property type="match status" value="1"/>
</dbReference>
<protein>
    <recommendedName>
        <fullName evidence="9">Beta sliding clamp</fullName>
    </recommendedName>
</protein>
<proteinExistence type="inferred from homology"/>
<evidence type="ECO:0000256" key="1">
    <source>
        <dbReference type="ARBA" id="ARBA00004496"/>
    </source>
</evidence>
<comment type="subcellular location">
    <subcellularLocation>
        <location evidence="1 9">Cytoplasm</location>
    </subcellularLocation>
</comment>
<keyword evidence="14" id="KW-1185">Reference proteome</keyword>
<dbReference type="GO" id="GO:0008408">
    <property type="term" value="F:3'-5' exonuclease activity"/>
    <property type="evidence" value="ECO:0007669"/>
    <property type="project" value="InterPro"/>
</dbReference>
<dbReference type="EMBL" id="SOAU01000001">
    <property type="protein sequence ID" value="TDT18639.1"/>
    <property type="molecule type" value="Genomic_DNA"/>
</dbReference>
<dbReference type="InterPro" id="IPR022637">
    <property type="entry name" value="DNA_polIII_beta_cen"/>
</dbReference>
<reference evidence="13 14" key="1">
    <citation type="submission" date="2019-03" db="EMBL/GenBank/DDBJ databases">
        <title>Sequencing the genomes of 1000 actinobacteria strains.</title>
        <authorList>
            <person name="Klenk H.-P."/>
        </authorList>
    </citation>
    <scope>NUCLEOTIDE SEQUENCE [LARGE SCALE GENOMIC DNA]</scope>
    <source>
        <strain evidence="13 14">DSM 18936</strain>
    </source>
</reference>
<dbReference type="SUPFAM" id="SSF55979">
    <property type="entry name" value="DNA clamp"/>
    <property type="match status" value="3"/>
</dbReference>
<dbReference type="InterPro" id="IPR022634">
    <property type="entry name" value="DNA_polIII_beta_N"/>
</dbReference>
<dbReference type="PANTHER" id="PTHR30478:SF0">
    <property type="entry name" value="BETA SLIDING CLAMP"/>
    <property type="match status" value="1"/>
</dbReference>
<evidence type="ECO:0000256" key="9">
    <source>
        <dbReference type="PIRNR" id="PIRNR000804"/>
    </source>
</evidence>
<comment type="subunit">
    <text evidence="9">Forms a ring-shaped head-to-tail homodimer around DNA.</text>
</comment>
<dbReference type="Gene3D" id="3.70.10.10">
    <property type="match status" value="1"/>
</dbReference>
<dbReference type="InterPro" id="IPR022635">
    <property type="entry name" value="DNA_polIII_beta_C"/>
</dbReference>
<evidence type="ECO:0000259" key="10">
    <source>
        <dbReference type="Pfam" id="PF00712"/>
    </source>
</evidence>
<evidence type="ECO:0000313" key="13">
    <source>
        <dbReference type="EMBL" id="TDT18639.1"/>
    </source>
</evidence>
<dbReference type="InterPro" id="IPR046938">
    <property type="entry name" value="DNA_clamp_sf"/>
</dbReference>
<dbReference type="NCBIfam" id="TIGR00663">
    <property type="entry name" value="dnan"/>
    <property type="match status" value="1"/>
</dbReference>
<keyword evidence="7 9" id="KW-0239">DNA-directed DNA polymerase</keyword>
<dbReference type="PIRSF" id="PIRSF000804">
    <property type="entry name" value="DNA_pol_III_b"/>
    <property type="match status" value="1"/>
</dbReference>
<keyword evidence="8" id="KW-0238">DNA-binding</keyword>
<keyword evidence="3 9" id="KW-0963">Cytoplasm</keyword>
<keyword evidence="5 9" id="KW-0548">Nucleotidyltransferase</keyword>
<comment type="similarity">
    <text evidence="2 9">Belongs to the beta sliding clamp family.</text>
</comment>
<accession>A0A4R7I6G3</accession>
<evidence type="ECO:0000259" key="12">
    <source>
        <dbReference type="Pfam" id="PF02768"/>
    </source>
</evidence>
<dbReference type="InterPro" id="IPR001001">
    <property type="entry name" value="DNA_polIII_beta"/>
</dbReference>
<dbReference type="PANTHER" id="PTHR30478">
    <property type="entry name" value="DNA POLYMERASE III SUBUNIT BETA"/>
    <property type="match status" value="1"/>
</dbReference>
<dbReference type="Pfam" id="PF02768">
    <property type="entry name" value="DNA_pol3_beta_3"/>
    <property type="match status" value="1"/>
</dbReference>
<evidence type="ECO:0000259" key="11">
    <source>
        <dbReference type="Pfam" id="PF02767"/>
    </source>
</evidence>
<evidence type="ECO:0000313" key="14">
    <source>
        <dbReference type="Proteomes" id="UP000294558"/>
    </source>
</evidence>
<dbReference type="Proteomes" id="UP000294558">
    <property type="component" value="Unassembled WGS sequence"/>
</dbReference>
<comment type="function">
    <text evidence="9">Confers DNA tethering and processivity to DNA polymerases and other proteins. Acts as a clamp, forming a ring around DNA (a reaction catalyzed by the clamp-loading complex) which diffuses in an ATP-independent manner freely and bidirectionally along dsDNA. Initially characterized for its ability to contact the catalytic subunit of DNA polymerase III (Pol III), a complex, multichain enzyme responsible for most of the replicative synthesis in bacteria; Pol III exhibits 3'-5' exonuclease proofreading activity. The beta chain is required for initiation of replication as well as for processivity of DNA replication.</text>
</comment>
<name>A0A4R7I6G3_9ACTN</name>
<sequence length="365" mass="38936">MKFRCEREILAEALTTAGRAATSRTGTLPVLSGVRLDVAGGELTVTGTDLELTIRLTVPVHSDQDGSAVVPARLISDIVRALPAGAVEISLGDDEMAISAGRSQFSVRPLSLSDYPAQAEPDAEPVTLQSSEVSDALRQVVRAASTDDARAVLTGVLIAADDEGLKMVATDSYRLAVRDLPQSSMLGSGQKVLVPGRALAELQRILSSGDDELTVRLGTREAVFEAGETRLTTRLIEGEYPNYRNLLPSAYPNLLTVGREALLEALRRVKILAQDSTPVRLTLAGDTLQLTAITQDVGNAHEEIDASYDGAEMTVAFNPDYLASGIDAVEGDEVTLATMDPMKPAVLRGVGHDEYLYLLMPVRVP</sequence>
<keyword evidence="4 9" id="KW-0808">Transferase</keyword>
<dbReference type="OrthoDB" id="468978at2"/>
<feature type="domain" description="DNA polymerase III beta sliding clamp N-terminal" evidence="10">
    <location>
        <begin position="1"/>
        <end position="117"/>
    </location>
</feature>
<evidence type="ECO:0000256" key="5">
    <source>
        <dbReference type="ARBA" id="ARBA00022695"/>
    </source>
</evidence>
<dbReference type="GO" id="GO:0006271">
    <property type="term" value="P:DNA strand elongation involved in DNA replication"/>
    <property type="evidence" value="ECO:0007669"/>
    <property type="project" value="TreeGrafter"/>
</dbReference>
<dbReference type="GO" id="GO:0009360">
    <property type="term" value="C:DNA polymerase III complex"/>
    <property type="evidence" value="ECO:0007669"/>
    <property type="project" value="InterPro"/>
</dbReference>
<dbReference type="AlphaFoldDB" id="A0A4R7I6G3"/>
<dbReference type="GO" id="GO:0005737">
    <property type="term" value="C:cytoplasm"/>
    <property type="evidence" value="ECO:0007669"/>
    <property type="project" value="UniProtKB-SubCell"/>
</dbReference>
<evidence type="ECO:0000256" key="7">
    <source>
        <dbReference type="ARBA" id="ARBA00022932"/>
    </source>
</evidence>
<dbReference type="GO" id="GO:0003887">
    <property type="term" value="F:DNA-directed DNA polymerase activity"/>
    <property type="evidence" value="ECO:0007669"/>
    <property type="project" value="UniProtKB-UniRule"/>
</dbReference>
<evidence type="ECO:0000256" key="8">
    <source>
        <dbReference type="ARBA" id="ARBA00023125"/>
    </source>
</evidence>
<evidence type="ECO:0000256" key="4">
    <source>
        <dbReference type="ARBA" id="ARBA00022679"/>
    </source>
</evidence>
<gene>
    <name evidence="13" type="ORF">BDK89_4267</name>
</gene>
<evidence type="ECO:0000256" key="3">
    <source>
        <dbReference type="ARBA" id="ARBA00022490"/>
    </source>
</evidence>
<evidence type="ECO:0000256" key="6">
    <source>
        <dbReference type="ARBA" id="ARBA00022705"/>
    </source>
</evidence>
<dbReference type="Gene3D" id="3.10.150.10">
    <property type="entry name" value="DNA Polymerase III, subunit A, domain 2"/>
    <property type="match status" value="1"/>
</dbReference>
<dbReference type="SMART" id="SM00480">
    <property type="entry name" value="POL3Bc"/>
    <property type="match status" value="1"/>
</dbReference>
<comment type="caution">
    <text evidence="13">The sequence shown here is derived from an EMBL/GenBank/DDBJ whole genome shotgun (WGS) entry which is preliminary data.</text>
</comment>
<evidence type="ECO:0000256" key="2">
    <source>
        <dbReference type="ARBA" id="ARBA00010752"/>
    </source>
</evidence>
<dbReference type="CDD" id="cd00140">
    <property type="entry name" value="beta_clamp"/>
    <property type="match status" value="1"/>
</dbReference>
<organism evidence="13 14">
    <name type="scientific">Ilumatobacter fluminis</name>
    <dbReference type="NCBI Taxonomy" id="467091"/>
    <lineage>
        <taxon>Bacteria</taxon>
        <taxon>Bacillati</taxon>
        <taxon>Actinomycetota</taxon>
        <taxon>Acidimicrobiia</taxon>
        <taxon>Acidimicrobiales</taxon>
        <taxon>Ilumatobacteraceae</taxon>
        <taxon>Ilumatobacter</taxon>
    </lineage>
</organism>
<dbReference type="RefSeq" id="WP_133870843.1">
    <property type="nucleotide sequence ID" value="NZ_SOAU01000001.1"/>
</dbReference>
<dbReference type="Pfam" id="PF02767">
    <property type="entry name" value="DNA_pol3_beta_2"/>
    <property type="match status" value="1"/>
</dbReference>
<feature type="domain" description="DNA polymerase III beta sliding clamp C-terminal" evidence="12">
    <location>
        <begin position="245"/>
        <end position="363"/>
    </location>
</feature>
<feature type="domain" description="DNA polymerase III beta sliding clamp central" evidence="11">
    <location>
        <begin position="128"/>
        <end position="242"/>
    </location>
</feature>